<dbReference type="GeneID" id="30028407"/>
<keyword evidence="3" id="KW-1185">Reference proteome</keyword>
<evidence type="ECO:0000313" key="3">
    <source>
        <dbReference type="Proteomes" id="UP000092555"/>
    </source>
</evidence>
<name>A0A1A0HG65_9ASCO</name>
<dbReference type="EMBL" id="LXTC01000001">
    <property type="protein sequence ID" value="OBA22996.1"/>
    <property type="molecule type" value="Genomic_DNA"/>
</dbReference>
<evidence type="ECO:0000256" key="1">
    <source>
        <dbReference type="SAM" id="SignalP"/>
    </source>
</evidence>
<feature type="chain" id="PRO_5008291788" evidence="1">
    <location>
        <begin position="21"/>
        <end position="105"/>
    </location>
</feature>
<protein>
    <submittedName>
        <fullName evidence="2">Uncharacterized protein</fullName>
    </submittedName>
</protein>
<dbReference type="Proteomes" id="UP000092555">
    <property type="component" value="Unassembled WGS sequence"/>
</dbReference>
<organism evidence="2 3">
    <name type="scientific">Metschnikowia bicuspidata var. bicuspidata NRRL YB-4993</name>
    <dbReference type="NCBI Taxonomy" id="869754"/>
    <lineage>
        <taxon>Eukaryota</taxon>
        <taxon>Fungi</taxon>
        <taxon>Dikarya</taxon>
        <taxon>Ascomycota</taxon>
        <taxon>Saccharomycotina</taxon>
        <taxon>Pichiomycetes</taxon>
        <taxon>Metschnikowiaceae</taxon>
        <taxon>Metschnikowia</taxon>
    </lineage>
</organism>
<sequence>MKLNRTAVVVLSVVLHLVLAMATKKHTLKINHNLAITNEDFVDWGELTISDGAYFAIVDSRLVSFDGSFVNNGRFYVKNTGISDVVVKLKVMNFEIPEISSSTPY</sequence>
<reference evidence="2 3" key="1">
    <citation type="submission" date="2016-05" db="EMBL/GenBank/DDBJ databases">
        <title>Comparative genomics of biotechnologically important yeasts.</title>
        <authorList>
            <consortium name="DOE Joint Genome Institute"/>
            <person name="Riley R."/>
            <person name="Haridas S."/>
            <person name="Wolfe K.H."/>
            <person name="Lopes M.R."/>
            <person name="Hittinger C.T."/>
            <person name="Goker M."/>
            <person name="Salamov A."/>
            <person name="Wisecaver J."/>
            <person name="Long T.M."/>
            <person name="Aerts A.L."/>
            <person name="Barry K."/>
            <person name="Choi C."/>
            <person name="Clum A."/>
            <person name="Coughlan A.Y."/>
            <person name="Deshpande S."/>
            <person name="Douglass A.P."/>
            <person name="Hanson S.J."/>
            <person name="Klenk H.-P."/>
            <person name="LaButti K."/>
            <person name="Lapidus A."/>
            <person name="Lindquist E."/>
            <person name="Lipzen A."/>
            <person name="Meier-kolthoff J.P."/>
            <person name="Ohm R.A."/>
            <person name="Otillar R.P."/>
            <person name="Pangilinan J."/>
            <person name="Peng Y."/>
            <person name="Rokas A."/>
            <person name="Rosa C.A."/>
            <person name="Scheuner C."/>
            <person name="Sibirny A.A."/>
            <person name="Slot J.C."/>
            <person name="Stielow J.B."/>
            <person name="Sun H."/>
            <person name="Kurtzman C.P."/>
            <person name="Blackwell M."/>
            <person name="Grigoriev I.V."/>
            <person name="Jeffries T.W."/>
        </authorList>
    </citation>
    <scope>NUCLEOTIDE SEQUENCE [LARGE SCALE GENOMIC DNA]</scope>
    <source>
        <strain evidence="2 3">NRRL YB-4993</strain>
    </source>
</reference>
<gene>
    <name evidence="2" type="ORF">METBIDRAFT_29542</name>
</gene>
<comment type="caution">
    <text evidence="2">The sequence shown here is derived from an EMBL/GenBank/DDBJ whole genome shotgun (WGS) entry which is preliminary data.</text>
</comment>
<proteinExistence type="predicted"/>
<dbReference type="AlphaFoldDB" id="A0A1A0HG65"/>
<evidence type="ECO:0000313" key="2">
    <source>
        <dbReference type="EMBL" id="OBA22996.1"/>
    </source>
</evidence>
<accession>A0A1A0HG65</accession>
<dbReference type="RefSeq" id="XP_018713477.1">
    <property type="nucleotide sequence ID" value="XM_018855431.1"/>
</dbReference>
<keyword evidence="1" id="KW-0732">Signal</keyword>
<feature type="signal peptide" evidence="1">
    <location>
        <begin position="1"/>
        <end position="20"/>
    </location>
</feature>